<name>A0A645A6T6_9ZZZZ</name>
<organism evidence="7">
    <name type="scientific">bioreactor metagenome</name>
    <dbReference type="NCBI Taxonomy" id="1076179"/>
    <lineage>
        <taxon>unclassified sequences</taxon>
        <taxon>metagenomes</taxon>
        <taxon>ecological metagenomes</taxon>
    </lineage>
</organism>
<proteinExistence type="inferred from homology"/>
<dbReference type="InterPro" id="IPR053924">
    <property type="entry name" value="RecX_HTH_2nd"/>
</dbReference>
<feature type="domain" description="RecX second three-helical" evidence="5">
    <location>
        <begin position="108"/>
        <end position="148"/>
    </location>
</feature>
<evidence type="ECO:0000256" key="3">
    <source>
        <dbReference type="ARBA" id="ARBA00018111"/>
    </source>
</evidence>
<dbReference type="InterPro" id="IPR036388">
    <property type="entry name" value="WH-like_DNA-bd_sf"/>
</dbReference>
<evidence type="ECO:0000256" key="2">
    <source>
        <dbReference type="ARBA" id="ARBA00009695"/>
    </source>
</evidence>
<dbReference type="InterPro" id="IPR053926">
    <property type="entry name" value="RecX_HTH_1st"/>
</dbReference>
<dbReference type="InterPro" id="IPR003783">
    <property type="entry name" value="Regulatory_RecX"/>
</dbReference>
<reference evidence="7" key="1">
    <citation type="submission" date="2019-08" db="EMBL/GenBank/DDBJ databases">
        <authorList>
            <person name="Kucharzyk K."/>
            <person name="Murdoch R.W."/>
            <person name="Higgins S."/>
            <person name="Loffler F."/>
        </authorList>
    </citation>
    <scope>NUCLEOTIDE SEQUENCE</scope>
</reference>
<dbReference type="Pfam" id="PF02631">
    <property type="entry name" value="RecX_HTH2"/>
    <property type="match status" value="1"/>
</dbReference>
<evidence type="ECO:0000259" key="5">
    <source>
        <dbReference type="Pfam" id="PF02631"/>
    </source>
</evidence>
<comment type="similarity">
    <text evidence="2">Belongs to the RecX family.</text>
</comment>
<evidence type="ECO:0000259" key="6">
    <source>
        <dbReference type="Pfam" id="PF21982"/>
    </source>
</evidence>
<dbReference type="PANTHER" id="PTHR33602:SF1">
    <property type="entry name" value="REGULATORY PROTEIN RECX FAMILY PROTEIN"/>
    <property type="match status" value="1"/>
</dbReference>
<dbReference type="Pfam" id="PF21982">
    <property type="entry name" value="RecX_HTH1"/>
    <property type="match status" value="1"/>
</dbReference>
<accession>A0A645A6T6</accession>
<dbReference type="AlphaFoldDB" id="A0A645A6T6"/>
<comment type="subcellular location">
    <subcellularLocation>
        <location evidence="1">Cytoplasm</location>
    </subcellularLocation>
</comment>
<sequence>MTDELRVTDLNPTRRGRMSLFVNGEFQFSLDLETLAKSGLSVGDTLSQSALADLREQSDERRAKDKALNYLSLRAYGSAELSQKLCRVFDEDTAAAAVAEMARLGLLDDEAFARRRAAWWQQQGKSTRDIRAKLLALGLPRDLIDAALGSLAGDADEAALRRVIEKQYLAKLARGEREKVLAALARRGFSPRLARAVLADYTQNEAGPDPATLFDC</sequence>
<dbReference type="Gene3D" id="1.10.10.10">
    <property type="entry name" value="Winged helix-like DNA-binding domain superfamily/Winged helix DNA-binding domain"/>
    <property type="match status" value="2"/>
</dbReference>
<evidence type="ECO:0000256" key="1">
    <source>
        <dbReference type="ARBA" id="ARBA00004496"/>
    </source>
</evidence>
<dbReference type="PANTHER" id="PTHR33602">
    <property type="entry name" value="REGULATORY PROTEIN RECX FAMILY PROTEIN"/>
    <property type="match status" value="1"/>
</dbReference>
<dbReference type="GO" id="GO:0005737">
    <property type="term" value="C:cytoplasm"/>
    <property type="evidence" value="ECO:0007669"/>
    <property type="project" value="UniProtKB-SubCell"/>
</dbReference>
<dbReference type="HAMAP" id="MF_01114">
    <property type="entry name" value="RecX"/>
    <property type="match status" value="1"/>
</dbReference>
<evidence type="ECO:0000313" key="7">
    <source>
        <dbReference type="EMBL" id="MPM48777.1"/>
    </source>
</evidence>
<keyword evidence="4" id="KW-0963">Cytoplasm</keyword>
<dbReference type="GO" id="GO:0006282">
    <property type="term" value="P:regulation of DNA repair"/>
    <property type="evidence" value="ECO:0007669"/>
    <property type="project" value="InterPro"/>
</dbReference>
<evidence type="ECO:0000256" key="4">
    <source>
        <dbReference type="ARBA" id="ARBA00022490"/>
    </source>
</evidence>
<gene>
    <name evidence="7" type="primary">recX_25</name>
    <name evidence="7" type="ORF">SDC9_95504</name>
</gene>
<protein>
    <recommendedName>
        <fullName evidence="3">Regulatory protein RecX</fullName>
    </recommendedName>
</protein>
<feature type="domain" description="RecX first three-helical" evidence="6">
    <location>
        <begin position="63"/>
        <end position="100"/>
    </location>
</feature>
<comment type="caution">
    <text evidence="7">The sequence shown here is derived from an EMBL/GenBank/DDBJ whole genome shotgun (WGS) entry which is preliminary data.</text>
</comment>
<dbReference type="EMBL" id="VSSQ01012247">
    <property type="protein sequence ID" value="MPM48777.1"/>
    <property type="molecule type" value="Genomic_DNA"/>
</dbReference>